<evidence type="ECO:0000313" key="2">
    <source>
        <dbReference type="EMBL" id="KVX00174.1"/>
    </source>
</evidence>
<comment type="caution">
    <text evidence="2">The sequence shown here is derived from an EMBL/GenBank/DDBJ whole genome shotgun (WGS) entry which is preliminary data.</text>
</comment>
<reference evidence="2 3" key="1">
    <citation type="submission" date="2016-01" db="EMBL/GenBank/DDBJ databases">
        <title>Draft genome of the antarctic isolate Shewanella frigidimarina Ag06-30.</title>
        <authorList>
            <person name="Parmeciano Di Noto G."/>
            <person name="Vazquez S."/>
            <person name="Mac Cormack W."/>
            <person name="Iriarte A."/>
            <person name="Quiroga C."/>
        </authorList>
    </citation>
    <scope>NUCLEOTIDE SEQUENCE [LARGE SCALE GENOMIC DNA]</scope>
    <source>
        <strain evidence="2 3">Ag06-30</strain>
    </source>
</reference>
<dbReference type="AlphaFoldDB" id="A0A119CYR4"/>
<proteinExistence type="predicted"/>
<accession>A0A119CYR4</accession>
<feature type="signal peptide" evidence="1">
    <location>
        <begin position="1"/>
        <end position="19"/>
    </location>
</feature>
<dbReference type="Proteomes" id="UP000055702">
    <property type="component" value="Unassembled WGS sequence"/>
</dbReference>
<keyword evidence="1" id="KW-0732">Signal</keyword>
<feature type="chain" id="PRO_5007161875" evidence="1">
    <location>
        <begin position="20"/>
        <end position="170"/>
    </location>
</feature>
<gene>
    <name evidence="2" type="ORF">AWJ07_08775</name>
</gene>
<name>A0A119CYR4_SHEFR</name>
<dbReference type="RefSeq" id="WP_059747499.1">
    <property type="nucleotide sequence ID" value="NZ_LRDC01000062.1"/>
</dbReference>
<evidence type="ECO:0000256" key="1">
    <source>
        <dbReference type="SAM" id="SignalP"/>
    </source>
</evidence>
<evidence type="ECO:0000313" key="3">
    <source>
        <dbReference type="Proteomes" id="UP000055702"/>
    </source>
</evidence>
<dbReference type="EMBL" id="LRDC01000062">
    <property type="protein sequence ID" value="KVX00174.1"/>
    <property type="molecule type" value="Genomic_DNA"/>
</dbReference>
<protein>
    <submittedName>
        <fullName evidence="2">Uncharacterized protein</fullName>
    </submittedName>
</protein>
<organism evidence="2">
    <name type="scientific">Shewanella frigidimarina</name>
    <dbReference type="NCBI Taxonomy" id="56812"/>
    <lineage>
        <taxon>Bacteria</taxon>
        <taxon>Pseudomonadati</taxon>
        <taxon>Pseudomonadota</taxon>
        <taxon>Gammaproteobacteria</taxon>
        <taxon>Alteromonadales</taxon>
        <taxon>Shewanellaceae</taxon>
        <taxon>Shewanella</taxon>
    </lineage>
</organism>
<sequence>MRLSVIAVGIILMSANAYANTNIGQQLSICAAETDKSVRLTCYDALAVIAIPKAKMMETTTADVVKIEASSTTVAPVIDSHVEGINMFGLIKKSQNKQIDKIYLEVFAVKKGPYGELIITLINGQVWKQISPEHYRVAKGQRIFITAGALNSFLLGSDDRNSTTRVRRLK</sequence>